<keyword evidence="3" id="KW-0378">Hydrolase</keyword>
<dbReference type="AlphaFoldDB" id="A0AAP5Q501"/>
<dbReference type="Proteomes" id="UP001246473">
    <property type="component" value="Unassembled WGS sequence"/>
</dbReference>
<evidence type="ECO:0000313" key="3">
    <source>
        <dbReference type="EMBL" id="MDT8835837.1"/>
    </source>
</evidence>
<feature type="domain" description="Trehalase-like N-terminal" evidence="2">
    <location>
        <begin position="22"/>
        <end position="117"/>
    </location>
</feature>
<sequence>MVTHEASFFALPCATGSAGNRSVVPIRDYAIIGNCHGVGLVSRYGSVDWCTLTRFDGAPVCWRLLDATLGGYFEIRPTKSAHATRRYLQDTNVLQTTFSTDQGGIDLTDFMPIRAAASGVCLEAATLQTEARLVRIVEVTRGEVELQIQFEPGASGLFPAVDGSGASNCEAVLSSDCGLSGTWVSGTLRLGAGDRCCFVLSTQPVDPCSVADAGQLLDATISYWQKWVGRSRYDGPYHAAVHRSALLLKLLTYEPTGAIVAAPTTSLPEEIGGTRNWDYRFCWLRDSRLVLSALATLGYHEDASRFCDFQRARCSSAPPELQILTGIDGSAALTEKTLDHVSGYCGSRPVRIGNAASAQRQADIYGEVLEWLAVLRELTGRWDKVQLELVRRIANQVAGHWQEPDQGLWEMRCEPRHHIHSKLMSWVALDRALGLAGENSCWRHERDAILAAILVRGTHPRGHHLVHAFGFDVTDASLLLAPTLGIPLDRGLVSRTVAAVRAELACGDYVRRYRADDGLPGTEGAFLMCSFWLVDALLFSGEADQARLLFERLLDTGNDVGLYAEEIDPDTGDFLGNFPQGYTHLALINSAVNLSLYARGGNDALRGTLAQRLSRAMAGRPSATGCPVGDV</sequence>
<evidence type="ECO:0000259" key="2">
    <source>
        <dbReference type="Pfam" id="PF19291"/>
    </source>
</evidence>
<dbReference type="Pfam" id="PF00723">
    <property type="entry name" value="Glyco_hydro_15"/>
    <property type="match status" value="1"/>
</dbReference>
<evidence type="ECO:0000313" key="4">
    <source>
        <dbReference type="Proteomes" id="UP001246473"/>
    </source>
</evidence>
<dbReference type="RefSeq" id="WP_315696610.1">
    <property type="nucleotide sequence ID" value="NZ_JANSLM010000001.1"/>
</dbReference>
<dbReference type="InterPro" id="IPR045582">
    <property type="entry name" value="Trehalase-like_N"/>
</dbReference>
<dbReference type="GO" id="GO:0005975">
    <property type="term" value="P:carbohydrate metabolic process"/>
    <property type="evidence" value="ECO:0007669"/>
    <property type="project" value="InterPro"/>
</dbReference>
<dbReference type="Pfam" id="PF19291">
    <property type="entry name" value="TREH_N"/>
    <property type="match status" value="1"/>
</dbReference>
<dbReference type="EMBL" id="JANSLM010000001">
    <property type="protein sequence ID" value="MDT8835837.1"/>
    <property type="molecule type" value="Genomic_DNA"/>
</dbReference>
<proteinExistence type="predicted"/>
<dbReference type="PANTHER" id="PTHR31616">
    <property type="entry name" value="TREHALASE"/>
    <property type="match status" value="1"/>
</dbReference>
<comment type="caution">
    <text evidence="3">The sequence shown here is derived from an EMBL/GenBank/DDBJ whole genome shotgun (WGS) entry which is preliminary data.</text>
</comment>
<organism evidence="3 4">
    <name type="scientific">Paraburkholderia fungorum</name>
    <dbReference type="NCBI Taxonomy" id="134537"/>
    <lineage>
        <taxon>Bacteria</taxon>
        <taxon>Pseudomonadati</taxon>
        <taxon>Pseudomonadota</taxon>
        <taxon>Betaproteobacteria</taxon>
        <taxon>Burkholderiales</taxon>
        <taxon>Burkholderiaceae</taxon>
        <taxon>Paraburkholderia</taxon>
    </lineage>
</organism>
<evidence type="ECO:0000259" key="1">
    <source>
        <dbReference type="Pfam" id="PF00723"/>
    </source>
</evidence>
<gene>
    <name evidence="3" type="ORF">ParKJ_00230</name>
</gene>
<dbReference type="InterPro" id="IPR011613">
    <property type="entry name" value="GH15-like"/>
</dbReference>
<dbReference type="InterPro" id="IPR008928">
    <property type="entry name" value="6-hairpin_glycosidase_sf"/>
</dbReference>
<protein>
    <submittedName>
        <fullName evidence="3">Glycoside hydrolase family 15 protein</fullName>
    </submittedName>
</protein>
<accession>A0AAP5Q501</accession>
<reference evidence="3" key="1">
    <citation type="submission" date="2022-08" db="EMBL/GenBank/DDBJ databases">
        <authorList>
            <person name="Kim S.-J."/>
        </authorList>
    </citation>
    <scope>NUCLEOTIDE SEQUENCE</scope>
    <source>
        <strain evidence="3">KJ</strain>
    </source>
</reference>
<dbReference type="SUPFAM" id="SSF48208">
    <property type="entry name" value="Six-hairpin glycosidases"/>
    <property type="match status" value="1"/>
</dbReference>
<dbReference type="Gene3D" id="1.50.10.10">
    <property type="match status" value="1"/>
</dbReference>
<dbReference type="PANTHER" id="PTHR31616:SF0">
    <property type="entry name" value="GLUCAN 1,4-ALPHA-GLUCOSIDASE"/>
    <property type="match status" value="1"/>
</dbReference>
<feature type="domain" description="GH15-like" evidence="1">
    <location>
        <begin position="236"/>
        <end position="590"/>
    </location>
</feature>
<dbReference type="InterPro" id="IPR012341">
    <property type="entry name" value="6hp_glycosidase-like_sf"/>
</dbReference>
<name>A0AAP5Q501_9BURK</name>
<dbReference type="GO" id="GO:0004553">
    <property type="term" value="F:hydrolase activity, hydrolyzing O-glycosyl compounds"/>
    <property type="evidence" value="ECO:0007669"/>
    <property type="project" value="TreeGrafter"/>
</dbReference>